<accession>A0A6J6PZ35</accession>
<evidence type="ECO:0000313" key="7">
    <source>
        <dbReference type="EMBL" id="CAB4701738.1"/>
    </source>
</evidence>
<dbReference type="EMBL" id="CAEZXP010000004">
    <property type="protein sequence ID" value="CAB4701738.1"/>
    <property type="molecule type" value="Genomic_DNA"/>
</dbReference>
<sequence length="238" mass="27682">MDSVIRRYLPRGLGDLLRQVGIWFTFLIAYQFARGVADQHPERAFENGFRIISFETRYTHKLYELTFQHFVDQRAWLADLVSWTYWNSEFTVLGLAMLWIYSRRHDHFYRFRNTILLANVLGLFGYIFMPTAPPRLLGVGFVDRHRDGLVNVVANPYAAFPSLHACDALIVGIVLFRLVRNPIAKAFWAFWPGWVWFVVMASGNHFWTDCIAGMGVALVAMAIIYRAPLRRRFTPSRA</sequence>
<dbReference type="Gene3D" id="1.20.144.10">
    <property type="entry name" value="Phosphatidic acid phosphatase type 2/haloperoxidase"/>
    <property type="match status" value="1"/>
</dbReference>
<dbReference type="InterPro" id="IPR052185">
    <property type="entry name" value="IPC_Synthase-Related"/>
</dbReference>
<evidence type="ECO:0000256" key="4">
    <source>
        <dbReference type="ARBA" id="ARBA00023136"/>
    </source>
</evidence>
<evidence type="ECO:0000256" key="5">
    <source>
        <dbReference type="SAM" id="Phobius"/>
    </source>
</evidence>
<reference evidence="7" key="1">
    <citation type="submission" date="2020-05" db="EMBL/GenBank/DDBJ databases">
        <authorList>
            <person name="Chiriac C."/>
            <person name="Salcher M."/>
            <person name="Ghai R."/>
            <person name="Kavagutti S V."/>
        </authorList>
    </citation>
    <scope>NUCLEOTIDE SEQUENCE</scope>
</reference>
<gene>
    <name evidence="7" type="ORF">UFOPK2399_01406</name>
</gene>
<comment type="subcellular location">
    <subcellularLocation>
        <location evidence="1">Membrane</location>
        <topology evidence="1">Multi-pass membrane protein</topology>
    </subcellularLocation>
</comment>
<protein>
    <submittedName>
        <fullName evidence="7">Unannotated protein</fullName>
    </submittedName>
</protein>
<feature type="transmembrane region" description="Helical" evidence="5">
    <location>
        <begin position="186"/>
        <end position="205"/>
    </location>
</feature>
<evidence type="ECO:0000256" key="2">
    <source>
        <dbReference type="ARBA" id="ARBA00022692"/>
    </source>
</evidence>
<dbReference type="PANTHER" id="PTHR31310:SF7">
    <property type="entry name" value="PA-PHOSPHATASE RELATED-FAMILY PROTEIN DDB_G0268928"/>
    <property type="match status" value="1"/>
</dbReference>
<name>A0A6J6PZ35_9ZZZZ</name>
<dbReference type="GO" id="GO:0016020">
    <property type="term" value="C:membrane"/>
    <property type="evidence" value="ECO:0007669"/>
    <property type="project" value="UniProtKB-SubCell"/>
</dbReference>
<keyword evidence="4 5" id="KW-0472">Membrane</keyword>
<evidence type="ECO:0000256" key="3">
    <source>
        <dbReference type="ARBA" id="ARBA00022989"/>
    </source>
</evidence>
<feature type="domain" description="Inositolphosphotransferase Aur1/Ipt1" evidence="6">
    <location>
        <begin position="63"/>
        <end position="222"/>
    </location>
</feature>
<keyword evidence="3 5" id="KW-1133">Transmembrane helix</keyword>
<dbReference type="Pfam" id="PF14378">
    <property type="entry name" value="PAP2_3"/>
    <property type="match status" value="1"/>
</dbReference>
<dbReference type="AlphaFoldDB" id="A0A6J6PZ35"/>
<dbReference type="CDD" id="cd03386">
    <property type="entry name" value="PAP2_Aur1_like"/>
    <property type="match status" value="1"/>
</dbReference>
<dbReference type="InterPro" id="IPR026841">
    <property type="entry name" value="Aur1/Ipt1"/>
</dbReference>
<dbReference type="PANTHER" id="PTHR31310">
    <property type="match status" value="1"/>
</dbReference>
<feature type="transmembrane region" description="Helical" evidence="5">
    <location>
        <begin position="114"/>
        <end position="137"/>
    </location>
</feature>
<feature type="transmembrane region" description="Helical" evidence="5">
    <location>
        <begin position="211"/>
        <end position="229"/>
    </location>
</feature>
<proteinExistence type="predicted"/>
<dbReference type="InterPro" id="IPR036938">
    <property type="entry name" value="PAP2/HPO_sf"/>
</dbReference>
<evidence type="ECO:0000259" key="6">
    <source>
        <dbReference type="Pfam" id="PF14378"/>
    </source>
</evidence>
<keyword evidence="2 5" id="KW-0812">Transmembrane</keyword>
<dbReference type="SUPFAM" id="SSF48317">
    <property type="entry name" value="Acid phosphatase/Vanadium-dependent haloperoxidase"/>
    <property type="match status" value="1"/>
</dbReference>
<feature type="transmembrane region" description="Helical" evidence="5">
    <location>
        <begin position="157"/>
        <end position="179"/>
    </location>
</feature>
<feature type="transmembrane region" description="Helical" evidence="5">
    <location>
        <begin position="16"/>
        <end position="33"/>
    </location>
</feature>
<organism evidence="7">
    <name type="scientific">freshwater metagenome</name>
    <dbReference type="NCBI Taxonomy" id="449393"/>
    <lineage>
        <taxon>unclassified sequences</taxon>
        <taxon>metagenomes</taxon>
        <taxon>ecological metagenomes</taxon>
    </lineage>
</organism>
<evidence type="ECO:0000256" key="1">
    <source>
        <dbReference type="ARBA" id="ARBA00004141"/>
    </source>
</evidence>
<feature type="transmembrane region" description="Helical" evidence="5">
    <location>
        <begin position="83"/>
        <end position="102"/>
    </location>
</feature>